<comment type="caution">
    <text evidence="2">The sequence shown here is derived from an EMBL/GenBank/DDBJ whole genome shotgun (WGS) entry which is preliminary data.</text>
</comment>
<feature type="non-terminal residue" evidence="2">
    <location>
        <position position="185"/>
    </location>
</feature>
<name>A0A9W7TT29_TRIRA</name>
<reference evidence="2" key="1">
    <citation type="submission" date="2021-02" db="EMBL/GenBank/DDBJ databases">
        <title>Comparative genomics reveals that relaxation of natural selection precedes convergent phenotypic evolution of cavefish.</title>
        <authorList>
            <person name="Peng Z."/>
        </authorList>
    </citation>
    <scope>NUCLEOTIDE SEQUENCE</scope>
    <source>
        <tissue evidence="2">Muscle</tissue>
    </source>
</reference>
<gene>
    <name evidence="2" type="ORF">IRJ41_021104</name>
</gene>
<keyword evidence="3" id="KW-1185">Reference proteome</keyword>
<proteinExistence type="predicted"/>
<organism evidence="2 3">
    <name type="scientific">Triplophysa rosa</name>
    <name type="common">Cave loach</name>
    <dbReference type="NCBI Taxonomy" id="992332"/>
    <lineage>
        <taxon>Eukaryota</taxon>
        <taxon>Metazoa</taxon>
        <taxon>Chordata</taxon>
        <taxon>Craniata</taxon>
        <taxon>Vertebrata</taxon>
        <taxon>Euteleostomi</taxon>
        <taxon>Actinopterygii</taxon>
        <taxon>Neopterygii</taxon>
        <taxon>Teleostei</taxon>
        <taxon>Ostariophysi</taxon>
        <taxon>Cypriniformes</taxon>
        <taxon>Nemacheilidae</taxon>
        <taxon>Triplophysa</taxon>
    </lineage>
</organism>
<feature type="region of interest" description="Disordered" evidence="1">
    <location>
        <begin position="1"/>
        <end position="30"/>
    </location>
</feature>
<accession>A0A9W7TT29</accession>
<evidence type="ECO:0000313" key="3">
    <source>
        <dbReference type="Proteomes" id="UP001059041"/>
    </source>
</evidence>
<protein>
    <submittedName>
        <fullName evidence="2">Uncharacterized protein</fullName>
    </submittedName>
</protein>
<evidence type="ECO:0000256" key="1">
    <source>
        <dbReference type="SAM" id="MobiDB-lite"/>
    </source>
</evidence>
<dbReference type="AlphaFoldDB" id="A0A9W7TT29"/>
<sequence length="185" mass="20230">AASRSFDVQNPPSSQRRLAAGAEEEADGPRQDAANLTSLFTFQVLRFNQSSPHKLLWSTFEIRTLKLITVPTASASQKVSLPCQEVGELHKEIWATGKPAAVSIKVISHLSGHLPPAPGPIIPLFEHLHLINRSSAKEHKAWLLVPIAGAAEQLLLKEIKWSMSLVDKSKPTEATSHIQPTIQCN</sequence>
<dbReference type="EMBL" id="JAFHDT010000013">
    <property type="protein sequence ID" value="KAI7802056.1"/>
    <property type="molecule type" value="Genomic_DNA"/>
</dbReference>
<dbReference type="Proteomes" id="UP001059041">
    <property type="component" value="Linkage Group LG13"/>
</dbReference>
<feature type="compositionally biased region" description="Polar residues" evidence="1">
    <location>
        <begin position="1"/>
        <end position="16"/>
    </location>
</feature>
<evidence type="ECO:0000313" key="2">
    <source>
        <dbReference type="EMBL" id="KAI7802056.1"/>
    </source>
</evidence>